<feature type="domain" description="Aldehyde dehydrogenase" evidence="5">
    <location>
        <begin position="15"/>
        <end position="463"/>
    </location>
</feature>
<evidence type="ECO:0000259" key="5">
    <source>
        <dbReference type="Pfam" id="PF00171"/>
    </source>
</evidence>
<reference evidence="6 7" key="1">
    <citation type="submission" date="2019-03" db="EMBL/GenBank/DDBJ databases">
        <title>Genomic Encyclopedia of Type Strains, Phase IV (KMG-IV): sequencing the most valuable type-strain genomes for metagenomic binning, comparative biology and taxonomic classification.</title>
        <authorList>
            <person name="Goeker M."/>
        </authorList>
    </citation>
    <scope>NUCLEOTIDE SEQUENCE [LARGE SCALE GENOMIC DNA]</scope>
    <source>
        <strain evidence="6 7">DSM 26377</strain>
    </source>
</reference>
<comment type="caution">
    <text evidence="6">The sequence shown here is derived from an EMBL/GenBank/DDBJ whole genome shotgun (WGS) entry which is preliminary data.</text>
</comment>
<dbReference type="SUPFAM" id="SSF53720">
    <property type="entry name" value="ALDH-like"/>
    <property type="match status" value="1"/>
</dbReference>
<dbReference type="InterPro" id="IPR016162">
    <property type="entry name" value="Ald_DH_N"/>
</dbReference>
<dbReference type="Proteomes" id="UP000295341">
    <property type="component" value="Unassembled WGS sequence"/>
</dbReference>
<dbReference type="CDD" id="cd07106">
    <property type="entry name" value="ALDH_AldA-AAD23400"/>
    <property type="match status" value="1"/>
</dbReference>
<dbReference type="InterPro" id="IPR016163">
    <property type="entry name" value="Ald_DH_C"/>
</dbReference>
<dbReference type="InterPro" id="IPR015590">
    <property type="entry name" value="Aldehyde_DH_dom"/>
</dbReference>
<dbReference type="InterPro" id="IPR016160">
    <property type="entry name" value="Ald_DH_CS_CYS"/>
</dbReference>
<dbReference type="PROSITE" id="PS00687">
    <property type="entry name" value="ALDEHYDE_DEHYDR_GLU"/>
    <property type="match status" value="1"/>
</dbReference>
<dbReference type="AlphaFoldDB" id="A0A4V3F6D9"/>
<protein>
    <submittedName>
        <fullName evidence="6">Acyl-CoA reductase-like NAD-dependent aldehyde dehydrogenase</fullName>
    </submittedName>
</protein>
<dbReference type="FunFam" id="3.40.309.10:FF:000009">
    <property type="entry name" value="Aldehyde dehydrogenase A"/>
    <property type="match status" value="1"/>
</dbReference>
<dbReference type="Pfam" id="PF00171">
    <property type="entry name" value="Aldedh"/>
    <property type="match status" value="1"/>
</dbReference>
<evidence type="ECO:0000256" key="1">
    <source>
        <dbReference type="ARBA" id="ARBA00009986"/>
    </source>
</evidence>
<dbReference type="GO" id="GO:0016620">
    <property type="term" value="F:oxidoreductase activity, acting on the aldehyde or oxo group of donors, NAD or NADP as acceptor"/>
    <property type="evidence" value="ECO:0007669"/>
    <property type="project" value="InterPro"/>
</dbReference>
<evidence type="ECO:0000256" key="3">
    <source>
        <dbReference type="PROSITE-ProRule" id="PRU10007"/>
    </source>
</evidence>
<evidence type="ECO:0000313" key="7">
    <source>
        <dbReference type="Proteomes" id="UP000295341"/>
    </source>
</evidence>
<organism evidence="6 7">
    <name type="scientific">Panacagrimonas perspica</name>
    <dbReference type="NCBI Taxonomy" id="381431"/>
    <lineage>
        <taxon>Bacteria</taxon>
        <taxon>Pseudomonadati</taxon>
        <taxon>Pseudomonadota</taxon>
        <taxon>Gammaproteobacteria</taxon>
        <taxon>Nevskiales</taxon>
        <taxon>Nevskiaceae</taxon>
        <taxon>Panacagrimonas</taxon>
    </lineage>
</organism>
<dbReference type="EMBL" id="SOBT01000008">
    <property type="protein sequence ID" value="TDU32306.1"/>
    <property type="molecule type" value="Genomic_DNA"/>
</dbReference>
<proteinExistence type="inferred from homology"/>
<dbReference type="Gene3D" id="3.40.309.10">
    <property type="entry name" value="Aldehyde Dehydrogenase, Chain A, domain 2"/>
    <property type="match status" value="1"/>
</dbReference>
<gene>
    <name evidence="6" type="ORF">DFR24_1697</name>
</gene>
<evidence type="ECO:0000256" key="4">
    <source>
        <dbReference type="RuleBase" id="RU003345"/>
    </source>
</evidence>
<dbReference type="InterPro" id="IPR029510">
    <property type="entry name" value="Ald_DH_CS_GLU"/>
</dbReference>
<dbReference type="PROSITE" id="PS00070">
    <property type="entry name" value="ALDEHYDE_DEHYDR_CYS"/>
    <property type="match status" value="1"/>
</dbReference>
<sequence length="467" mass="49549">MQEFKLLIGGKLVDGDSTMDVINPATGKLLTKSPRASVDQANQAVAAANKAFPAWAALSYPERSAVLAKFADAIEARFEEFTTLLTQEQGKPTADAQWEIGGTLAFIRYFAGLKVEPKVIEDSEIRRVEQHRKPLGVVAAIIPWNFPVLLLIGKLSPALLSGNTLVAKPAPTTPLTTLLLGEVASKIFPAGVFNVVTDANDLGHVLTQHPDVRKVSFTGSTATGKKVMASAADTVKRVTLELGGNDAAIVLDDVDPKEAAAKIFGAAFANNGQVCVAIKRLYVHEKIYDGMVDELAKLANAAVVGDGLEKGTTLGPLQNKMQFEKVKDLIAEAKKNGKVVTGGQSDDGGGYFIRPTIVRDVTDGDRIVDEEQFGPVLPIIKFSDSEDALKRANASPFGLGGSVWGKDTKRASGIAARLESGTAWVNKHLDLAPGIPFGGAKQSGMGVEFSEEGLSEFTQSQVVNVAK</sequence>
<keyword evidence="7" id="KW-1185">Reference proteome</keyword>
<feature type="active site" evidence="3">
    <location>
        <position position="241"/>
    </location>
</feature>
<dbReference type="InterPro" id="IPR016161">
    <property type="entry name" value="Ald_DH/histidinol_DH"/>
</dbReference>
<dbReference type="OrthoDB" id="9812625at2"/>
<dbReference type="Gene3D" id="3.40.605.10">
    <property type="entry name" value="Aldehyde Dehydrogenase, Chain A, domain 1"/>
    <property type="match status" value="1"/>
</dbReference>
<dbReference type="InterPro" id="IPR044086">
    <property type="entry name" value="LUC3-like"/>
</dbReference>
<evidence type="ECO:0000313" key="6">
    <source>
        <dbReference type="EMBL" id="TDU32306.1"/>
    </source>
</evidence>
<dbReference type="PANTHER" id="PTHR11699">
    <property type="entry name" value="ALDEHYDE DEHYDROGENASE-RELATED"/>
    <property type="match status" value="1"/>
</dbReference>
<dbReference type="RefSeq" id="WP_133880818.1">
    <property type="nucleotide sequence ID" value="NZ_MWIN01000001.1"/>
</dbReference>
<name>A0A4V3F6D9_9GAMM</name>
<comment type="similarity">
    <text evidence="1 4">Belongs to the aldehyde dehydrogenase family.</text>
</comment>
<evidence type="ECO:0000256" key="2">
    <source>
        <dbReference type="ARBA" id="ARBA00023002"/>
    </source>
</evidence>
<accession>A0A4V3F6D9</accession>
<dbReference type="FunFam" id="3.40.605.10:FF:000007">
    <property type="entry name" value="NAD/NADP-dependent betaine aldehyde dehydrogenase"/>
    <property type="match status" value="1"/>
</dbReference>
<keyword evidence="2 4" id="KW-0560">Oxidoreductase</keyword>